<keyword evidence="2" id="KW-1133">Transmembrane helix</keyword>
<keyword evidence="4" id="KW-1185">Reference proteome</keyword>
<sequence>MVPSGPVGGGANTGRGPGRPFTGPDPGAYLNVAELRCGGGVDLGDATAPVVAVVGVVGTLLSALLTQRAADRGRRRELDRVEQVRERRRHAQELRACSVALNASARQYLAALTDQVHALGRDEEPRIVRQRLTQARDHYRDVYAEAQMRLPERVLDLVADLSHDLGAVYGMVRRLDDGTPRAGDSPEAVREGIDELWGRLRRTRRAIRTELGAYGADTGR</sequence>
<evidence type="ECO:0000256" key="1">
    <source>
        <dbReference type="SAM" id="MobiDB-lite"/>
    </source>
</evidence>
<evidence type="ECO:0000313" key="4">
    <source>
        <dbReference type="Proteomes" id="UP000646738"/>
    </source>
</evidence>
<organism evidence="3 4">
    <name type="scientific">Streptomyces rubradiris</name>
    <name type="common">Streptomyces achromogenes subsp. rubradiris</name>
    <dbReference type="NCBI Taxonomy" id="285531"/>
    <lineage>
        <taxon>Bacteria</taxon>
        <taxon>Bacillati</taxon>
        <taxon>Actinomycetota</taxon>
        <taxon>Actinomycetes</taxon>
        <taxon>Kitasatosporales</taxon>
        <taxon>Streptomycetaceae</taxon>
        <taxon>Streptomyces</taxon>
    </lineage>
</organism>
<keyword evidence="2" id="KW-0472">Membrane</keyword>
<feature type="compositionally biased region" description="Gly residues" evidence="1">
    <location>
        <begin position="1"/>
        <end position="17"/>
    </location>
</feature>
<keyword evidence="2" id="KW-0812">Transmembrane</keyword>
<reference evidence="4" key="1">
    <citation type="submission" date="2023-07" db="EMBL/GenBank/DDBJ databases">
        <title>Whole genome shotgun sequence of Streptomyces achromogenes subsp. rubradiris NBRC 14000.</title>
        <authorList>
            <person name="Komaki H."/>
            <person name="Tamura T."/>
        </authorList>
    </citation>
    <scope>NUCLEOTIDE SEQUENCE [LARGE SCALE GENOMIC DNA]</scope>
    <source>
        <strain evidence="4">NBRC 14000</strain>
    </source>
</reference>
<dbReference type="EMBL" id="BNEA01000015">
    <property type="protein sequence ID" value="GHI54907.1"/>
    <property type="molecule type" value="Genomic_DNA"/>
</dbReference>
<name>A0ABQ3RGB7_STRRR</name>
<evidence type="ECO:0000256" key="2">
    <source>
        <dbReference type="SAM" id="Phobius"/>
    </source>
</evidence>
<gene>
    <name evidence="3" type="ORF">Srubr_47530</name>
</gene>
<accession>A0ABQ3RGB7</accession>
<feature type="region of interest" description="Disordered" evidence="1">
    <location>
        <begin position="1"/>
        <end position="25"/>
    </location>
</feature>
<feature type="transmembrane region" description="Helical" evidence="2">
    <location>
        <begin position="46"/>
        <end position="66"/>
    </location>
</feature>
<comment type="caution">
    <text evidence="3">The sequence shown here is derived from an EMBL/GenBank/DDBJ whole genome shotgun (WGS) entry which is preliminary data.</text>
</comment>
<proteinExistence type="predicted"/>
<evidence type="ECO:0000313" key="3">
    <source>
        <dbReference type="EMBL" id="GHI54907.1"/>
    </source>
</evidence>
<dbReference type="Proteomes" id="UP000646738">
    <property type="component" value="Unassembled WGS sequence"/>
</dbReference>
<protein>
    <submittedName>
        <fullName evidence="3">Uncharacterized protein</fullName>
    </submittedName>
</protein>